<accession>A0A0A9BBY1</accession>
<organism evidence="1">
    <name type="scientific">Arundo donax</name>
    <name type="common">Giant reed</name>
    <name type="synonym">Donax arundinaceus</name>
    <dbReference type="NCBI Taxonomy" id="35708"/>
    <lineage>
        <taxon>Eukaryota</taxon>
        <taxon>Viridiplantae</taxon>
        <taxon>Streptophyta</taxon>
        <taxon>Embryophyta</taxon>
        <taxon>Tracheophyta</taxon>
        <taxon>Spermatophyta</taxon>
        <taxon>Magnoliopsida</taxon>
        <taxon>Liliopsida</taxon>
        <taxon>Poales</taxon>
        <taxon>Poaceae</taxon>
        <taxon>PACMAD clade</taxon>
        <taxon>Arundinoideae</taxon>
        <taxon>Arundineae</taxon>
        <taxon>Arundo</taxon>
    </lineage>
</organism>
<name>A0A0A9BBY1_ARUDO</name>
<protein>
    <recommendedName>
        <fullName evidence="2">DUF295 domain-containing protein</fullName>
    </recommendedName>
</protein>
<reference evidence="1" key="1">
    <citation type="submission" date="2014-09" db="EMBL/GenBank/DDBJ databases">
        <authorList>
            <person name="Magalhaes I.L.F."/>
            <person name="Oliveira U."/>
            <person name="Santos F.R."/>
            <person name="Vidigal T.H.D.A."/>
            <person name="Brescovit A.D."/>
            <person name="Santos A.J."/>
        </authorList>
    </citation>
    <scope>NUCLEOTIDE SEQUENCE</scope>
    <source>
        <tissue evidence="1">Shoot tissue taken approximately 20 cm above the soil surface</tissue>
    </source>
</reference>
<evidence type="ECO:0008006" key="2">
    <source>
        <dbReference type="Google" id="ProtNLM"/>
    </source>
</evidence>
<reference evidence="1" key="2">
    <citation type="journal article" date="2015" name="Data Brief">
        <title>Shoot transcriptome of the giant reed, Arundo donax.</title>
        <authorList>
            <person name="Barrero R.A."/>
            <person name="Guerrero F.D."/>
            <person name="Moolhuijzen P."/>
            <person name="Goolsby J.A."/>
            <person name="Tidwell J."/>
            <person name="Bellgard S.E."/>
            <person name="Bellgard M.I."/>
        </authorList>
    </citation>
    <scope>NUCLEOTIDE SEQUENCE</scope>
    <source>
        <tissue evidence="1">Shoot tissue taken approximately 20 cm above the soil surface</tissue>
    </source>
</reference>
<evidence type="ECO:0000313" key="1">
    <source>
        <dbReference type="EMBL" id="JAD56817.1"/>
    </source>
</evidence>
<dbReference type="AlphaFoldDB" id="A0A0A9BBY1"/>
<sequence>MMEEGGPWWLPMPGFGDTPLSSLALSPGVLRAGASKDCILIIDESGRALDSQDKPLQLQAPPLYHSDGTPINPWEENGQHLFLCENQLYFVQIFDSLDAPEGIGVQLYLVEKSGGADYSLLPTMTIGEFSVFLGANQSFVLPSASSLVGRLANTLYIEDFRSYNRRPRVLAINFESLKTLMIPFPEDIAAVDECLPAVWVGLPHHSDLVNHCQVKDCWRFWE</sequence>
<proteinExistence type="predicted"/>
<dbReference type="EMBL" id="GBRH01241078">
    <property type="protein sequence ID" value="JAD56817.1"/>
    <property type="molecule type" value="Transcribed_RNA"/>
</dbReference>